<reference evidence="3" key="2">
    <citation type="submission" date="2013-12" db="EMBL/GenBank/DDBJ databases">
        <authorList>
            <person name="Yu Y."/>
            <person name="Lee S."/>
            <person name="de Baynast K."/>
            <person name="Wissotski M."/>
            <person name="Liu L."/>
            <person name="Talag J."/>
            <person name="Goicoechea J."/>
            <person name="Angelova A."/>
            <person name="Jetty R."/>
            <person name="Kudrna D."/>
            <person name="Golser W."/>
            <person name="Rivera L."/>
            <person name="Zhang J."/>
            <person name="Wing R."/>
        </authorList>
    </citation>
    <scope>NUCLEOTIDE SEQUENCE</scope>
</reference>
<sequence>MVNSEISPDGSVAPAIDRIQSPAMAPLPPPHPSHRSRRRVPLACCLLLLLALILLPSAAAKSSRRPITDNEIREKKSACYTDVENGLWGWVCKSSATEKENCVLRCLSPECYELIYGGDPLEEGELDYIRGHEYKYCMHK</sequence>
<feature type="transmembrane region" description="Helical" evidence="1">
    <location>
        <begin position="40"/>
        <end position="59"/>
    </location>
</feature>
<reference evidence="2 3" key="1">
    <citation type="submission" date="2012-08" db="EMBL/GenBank/DDBJ databases">
        <title>Oryza genome evolution.</title>
        <authorList>
            <person name="Wing R.A."/>
        </authorList>
    </citation>
    <scope>NUCLEOTIDE SEQUENCE</scope>
</reference>
<evidence type="ECO:0000313" key="3">
    <source>
        <dbReference type="Proteomes" id="UP000032180"/>
    </source>
</evidence>
<reference evidence="2" key="3">
    <citation type="submission" date="2015-04" db="UniProtKB">
        <authorList>
            <consortium name="EnsemblPlants"/>
        </authorList>
    </citation>
    <scope>IDENTIFICATION</scope>
</reference>
<keyword evidence="1" id="KW-0472">Membrane</keyword>
<keyword evidence="1" id="KW-0812">Transmembrane</keyword>
<evidence type="ECO:0000256" key="1">
    <source>
        <dbReference type="SAM" id="Phobius"/>
    </source>
</evidence>
<dbReference type="Proteomes" id="UP000032180">
    <property type="component" value="Chromosome 3"/>
</dbReference>
<organism evidence="2 3">
    <name type="scientific">Leersia perrieri</name>
    <dbReference type="NCBI Taxonomy" id="77586"/>
    <lineage>
        <taxon>Eukaryota</taxon>
        <taxon>Viridiplantae</taxon>
        <taxon>Streptophyta</taxon>
        <taxon>Embryophyta</taxon>
        <taxon>Tracheophyta</taxon>
        <taxon>Spermatophyta</taxon>
        <taxon>Magnoliopsida</taxon>
        <taxon>Liliopsida</taxon>
        <taxon>Poales</taxon>
        <taxon>Poaceae</taxon>
        <taxon>BOP clade</taxon>
        <taxon>Oryzoideae</taxon>
        <taxon>Oryzeae</taxon>
        <taxon>Oryzinae</taxon>
        <taxon>Leersia</taxon>
    </lineage>
</organism>
<accession>A0A0D9VRD8</accession>
<dbReference type="STRING" id="77586.A0A0D9VRD8"/>
<protein>
    <submittedName>
        <fullName evidence="2">Uncharacterized protein</fullName>
    </submittedName>
</protein>
<keyword evidence="1" id="KW-1133">Transmembrane helix</keyword>
<dbReference type="eggNOG" id="ENOG502S1X1">
    <property type="taxonomic scope" value="Eukaryota"/>
</dbReference>
<name>A0A0D9VRD8_9ORYZ</name>
<dbReference type="AlphaFoldDB" id="A0A0D9VRD8"/>
<dbReference type="Pfam" id="PF16029">
    <property type="entry name" value="DUF4787"/>
    <property type="match status" value="1"/>
</dbReference>
<dbReference type="InterPro" id="IPR031985">
    <property type="entry name" value="DUF4787"/>
</dbReference>
<dbReference type="EnsemblPlants" id="LPERR03G07970.1">
    <property type="protein sequence ID" value="LPERR03G07970.1"/>
    <property type="gene ID" value="LPERR03G07970"/>
</dbReference>
<dbReference type="PANTHER" id="PTHR35455:SF1">
    <property type="entry name" value="AGAP005842-PA"/>
    <property type="match status" value="1"/>
</dbReference>
<proteinExistence type="predicted"/>
<dbReference type="Gramene" id="LPERR03G07970.1">
    <property type="protein sequence ID" value="LPERR03G07970.1"/>
    <property type="gene ID" value="LPERR03G07970"/>
</dbReference>
<dbReference type="PANTHER" id="PTHR35455">
    <property type="entry name" value="UNNAMED PRODUCT"/>
    <property type="match status" value="1"/>
</dbReference>
<dbReference type="HOGENOM" id="CLU_152806_0_0_1"/>
<evidence type="ECO:0000313" key="2">
    <source>
        <dbReference type="EnsemblPlants" id="LPERR03G07970.1"/>
    </source>
</evidence>
<keyword evidence="3" id="KW-1185">Reference proteome</keyword>